<dbReference type="PIRSF" id="PIRSF000126">
    <property type="entry name" value="11-beta-HSD1"/>
    <property type="match status" value="1"/>
</dbReference>
<evidence type="ECO:0000256" key="1">
    <source>
        <dbReference type="ARBA" id="ARBA00006484"/>
    </source>
</evidence>
<sequence length="266" mass="27790">MSLPEPSPDTAALVTGASSGIGADLARELAKRGHGVVLVARRLDRLTALADELSRAHGVRAEAIACDLTDPEDRDALPAKITELGLTVDILVNNAGYGSSGRFQRLDAAREAAMVRLNCEAVVALSSAYVPEFVERRGGAILIVASSAGMQPLPRQATYSASKAFALAFAESLHAELGKYDIAVTALCPGPVATEFAEQAGMSDLFDAVPSFAQVTSPECAAQAISGLDANRRVVAPGLVTKAMTLGGRYTPRALLLPALNRFYPV</sequence>
<dbReference type="PROSITE" id="PS00061">
    <property type="entry name" value="ADH_SHORT"/>
    <property type="match status" value="1"/>
</dbReference>
<dbReference type="PRINTS" id="PR00081">
    <property type="entry name" value="GDHRDH"/>
</dbReference>
<dbReference type="PANTHER" id="PTHR44196:SF2">
    <property type="entry name" value="SHORT-CHAIN DEHYDROGENASE-RELATED"/>
    <property type="match status" value="1"/>
</dbReference>
<dbReference type="InterPro" id="IPR002347">
    <property type="entry name" value="SDR_fam"/>
</dbReference>
<dbReference type="InterPro" id="IPR057326">
    <property type="entry name" value="KR_dom"/>
</dbReference>
<keyword evidence="6" id="KW-1185">Reference proteome</keyword>
<evidence type="ECO:0000313" key="6">
    <source>
        <dbReference type="Proteomes" id="UP001058860"/>
    </source>
</evidence>
<dbReference type="SMART" id="SM00822">
    <property type="entry name" value="PKS_KR"/>
    <property type="match status" value="1"/>
</dbReference>
<dbReference type="EMBL" id="CP088295">
    <property type="protein sequence ID" value="UUY03009.1"/>
    <property type="molecule type" value="Genomic_DNA"/>
</dbReference>
<dbReference type="InterPro" id="IPR036291">
    <property type="entry name" value="NAD(P)-bd_dom_sf"/>
</dbReference>
<protein>
    <submittedName>
        <fullName evidence="5">SDR family oxidoreductase</fullName>
    </submittedName>
</protein>
<evidence type="ECO:0000256" key="2">
    <source>
        <dbReference type="ARBA" id="ARBA00023002"/>
    </source>
</evidence>
<reference evidence="6" key="1">
    <citation type="submission" date="2021-11" db="EMBL/GenBank/DDBJ databases">
        <title>Cultivation dependent microbiological survey of springs from the worlds oldest radium mine currently devoted to the extraction of radon-saturated water.</title>
        <authorList>
            <person name="Kapinusova G."/>
            <person name="Smrhova T."/>
            <person name="Strejcek M."/>
            <person name="Suman J."/>
            <person name="Jani K."/>
            <person name="Pajer P."/>
            <person name="Uhlik O."/>
        </authorList>
    </citation>
    <scope>NUCLEOTIDE SEQUENCE [LARGE SCALE GENOMIC DNA]</scope>
    <source>
        <strain evidence="6">J379</strain>
    </source>
</reference>
<dbReference type="InterPro" id="IPR020904">
    <property type="entry name" value="Sc_DH/Rdtase_CS"/>
</dbReference>
<evidence type="ECO:0000256" key="3">
    <source>
        <dbReference type="RuleBase" id="RU000363"/>
    </source>
</evidence>
<dbReference type="PANTHER" id="PTHR44196">
    <property type="entry name" value="DEHYDROGENASE/REDUCTASE SDR FAMILY MEMBER 7B"/>
    <property type="match status" value="1"/>
</dbReference>
<dbReference type="SUPFAM" id="SSF51735">
    <property type="entry name" value="NAD(P)-binding Rossmann-fold domains"/>
    <property type="match status" value="1"/>
</dbReference>
<dbReference type="Pfam" id="PF00106">
    <property type="entry name" value="adh_short"/>
    <property type="match status" value="1"/>
</dbReference>
<accession>A0ABY5PEA5</accession>
<proteinExistence type="inferred from homology"/>
<organism evidence="5 6">
    <name type="scientific">Svornostia abyssi</name>
    <dbReference type="NCBI Taxonomy" id="2898438"/>
    <lineage>
        <taxon>Bacteria</taxon>
        <taxon>Bacillati</taxon>
        <taxon>Actinomycetota</taxon>
        <taxon>Thermoleophilia</taxon>
        <taxon>Solirubrobacterales</taxon>
        <taxon>Baekduiaceae</taxon>
        <taxon>Svornostia</taxon>
    </lineage>
</organism>
<feature type="domain" description="Ketoreductase" evidence="4">
    <location>
        <begin position="10"/>
        <end position="190"/>
    </location>
</feature>
<gene>
    <name evidence="5" type="ORF">LRS13_20380</name>
</gene>
<name>A0ABY5PEA5_9ACTN</name>
<dbReference type="Proteomes" id="UP001058860">
    <property type="component" value="Chromosome"/>
</dbReference>
<keyword evidence="2" id="KW-0560">Oxidoreductase</keyword>
<comment type="similarity">
    <text evidence="1 3">Belongs to the short-chain dehydrogenases/reductases (SDR) family.</text>
</comment>
<dbReference type="PRINTS" id="PR00080">
    <property type="entry name" value="SDRFAMILY"/>
</dbReference>
<dbReference type="RefSeq" id="WP_353863525.1">
    <property type="nucleotide sequence ID" value="NZ_CP088295.1"/>
</dbReference>
<dbReference type="Gene3D" id="3.40.50.720">
    <property type="entry name" value="NAD(P)-binding Rossmann-like Domain"/>
    <property type="match status" value="1"/>
</dbReference>
<dbReference type="CDD" id="cd05233">
    <property type="entry name" value="SDR_c"/>
    <property type="match status" value="1"/>
</dbReference>
<evidence type="ECO:0000313" key="5">
    <source>
        <dbReference type="EMBL" id="UUY03009.1"/>
    </source>
</evidence>
<evidence type="ECO:0000259" key="4">
    <source>
        <dbReference type="SMART" id="SM00822"/>
    </source>
</evidence>